<dbReference type="KEGG" id="bsto:C0V70_03430"/>
<organism evidence="4 5">
    <name type="scientific">Bacteriovorax stolpii</name>
    <name type="common">Bdellovibrio stolpii</name>
    <dbReference type="NCBI Taxonomy" id="960"/>
    <lineage>
        <taxon>Bacteria</taxon>
        <taxon>Pseudomonadati</taxon>
        <taxon>Bdellovibrionota</taxon>
        <taxon>Bacteriovoracia</taxon>
        <taxon>Bacteriovoracales</taxon>
        <taxon>Bacteriovoracaceae</taxon>
        <taxon>Bacteriovorax</taxon>
    </lineage>
</organism>
<dbReference type="AlphaFoldDB" id="A0A2K9NQ42"/>
<dbReference type="PROSITE" id="PS51168">
    <property type="entry name" value="CHORISMATE_MUT_2"/>
    <property type="match status" value="1"/>
</dbReference>
<dbReference type="InterPro" id="IPR036979">
    <property type="entry name" value="CM_dom_sf"/>
</dbReference>
<dbReference type="GO" id="GO:0016740">
    <property type="term" value="F:transferase activity"/>
    <property type="evidence" value="ECO:0007669"/>
    <property type="project" value="UniProtKB-KW"/>
</dbReference>
<dbReference type="SMART" id="SM00830">
    <property type="entry name" value="CM_2"/>
    <property type="match status" value="1"/>
</dbReference>
<evidence type="ECO:0000259" key="3">
    <source>
        <dbReference type="PROSITE" id="PS51168"/>
    </source>
</evidence>
<dbReference type="GO" id="GO:0004106">
    <property type="term" value="F:chorismate mutase activity"/>
    <property type="evidence" value="ECO:0007669"/>
    <property type="project" value="UniProtKB-EC"/>
</dbReference>
<dbReference type="Gene3D" id="3.20.20.70">
    <property type="entry name" value="Aldolase class I"/>
    <property type="match status" value="1"/>
</dbReference>
<dbReference type="GO" id="GO:0046417">
    <property type="term" value="P:chorismate metabolic process"/>
    <property type="evidence" value="ECO:0007669"/>
    <property type="project" value="InterPro"/>
</dbReference>
<evidence type="ECO:0000256" key="2">
    <source>
        <dbReference type="ARBA" id="ARBA00022679"/>
    </source>
</evidence>
<keyword evidence="2" id="KW-0808">Transferase</keyword>
<dbReference type="RefSeq" id="WP_102242470.1">
    <property type="nucleotide sequence ID" value="NZ_CP025704.1"/>
</dbReference>
<gene>
    <name evidence="4" type="ORF">C0V70_03430</name>
</gene>
<name>A0A2K9NQ42_BACTC</name>
<feature type="domain" description="Chorismate mutase" evidence="3">
    <location>
        <begin position="267"/>
        <end position="358"/>
    </location>
</feature>
<dbReference type="EC" id="5.4.99.5" evidence="1"/>
<sequence length="363" mass="40862">MNIDALNEWLPLPAPGTPLVIAGPCSAESEEQVLRTAHALKEIPAVKVFRAGIWKPRTRPNNFEGLGELALPWLAKVKKETGLLTTTEVATAKHVELCLKAGIDILWIGARTTANPFSVQEIADALKGVDIPVMVKNPINADLQLWIGALERMNQAGISKLVAIHRGFSVAEKLEFRNDPLWRIPMELKVKFPELPLLCDPSHITGKRDLVQKVCQKAMDLDMNGLIIETHPDPEKAWSDASQQVTPEKLLNIISSLALKREYSQDKNYTEELNDLREQIDRLDNELIHTLKLRQQVVEKIATAKINQNITALQKGRFEELMKDRLVSAEKMGLSPDFIKEIFDSIHEQSVQIQTDLFEKNNK</sequence>
<dbReference type="Proteomes" id="UP000235584">
    <property type="component" value="Chromosome"/>
</dbReference>
<evidence type="ECO:0000313" key="4">
    <source>
        <dbReference type="EMBL" id="AUN97175.1"/>
    </source>
</evidence>
<keyword evidence="5" id="KW-1185">Reference proteome</keyword>
<accession>A0A2K9NQ42</accession>
<dbReference type="SUPFAM" id="SSF48600">
    <property type="entry name" value="Chorismate mutase II"/>
    <property type="match status" value="1"/>
</dbReference>
<dbReference type="PANTHER" id="PTHR43018">
    <property type="entry name" value="PHOSPHO-2-DEHYDRO-3-DEOXYHEPTONATE ALDOLASE"/>
    <property type="match status" value="1"/>
</dbReference>
<proteinExistence type="predicted"/>
<evidence type="ECO:0000313" key="5">
    <source>
        <dbReference type="Proteomes" id="UP000235584"/>
    </source>
</evidence>
<dbReference type="InterPro" id="IPR006218">
    <property type="entry name" value="DAHP1/KDSA"/>
</dbReference>
<reference evidence="4 5" key="1">
    <citation type="submission" date="2018-01" db="EMBL/GenBank/DDBJ databases">
        <title>Complete genome sequence of Bacteriovorax stolpii DSM12778.</title>
        <authorList>
            <person name="Tang B."/>
            <person name="Chang J."/>
        </authorList>
    </citation>
    <scope>NUCLEOTIDE SEQUENCE [LARGE SCALE GENOMIC DNA]</scope>
    <source>
        <strain evidence="4 5">DSM 12778</strain>
    </source>
</reference>
<dbReference type="Pfam" id="PF01817">
    <property type="entry name" value="CM_2"/>
    <property type="match status" value="1"/>
</dbReference>
<protein>
    <recommendedName>
        <fullName evidence="1">chorismate mutase</fullName>
        <ecNumber evidence="1">5.4.99.5</ecNumber>
    </recommendedName>
</protein>
<dbReference type="Gene3D" id="1.20.59.10">
    <property type="entry name" value="Chorismate mutase"/>
    <property type="match status" value="1"/>
</dbReference>
<dbReference type="Pfam" id="PF00793">
    <property type="entry name" value="DAHP_synth_1"/>
    <property type="match status" value="1"/>
</dbReference>
<dbReference type="InterPro" id="IPR036263">
    <property type="entry name" value="Chorismate_II_sf"/>
</dbReference>
<dbReference type="InterPro" id="IPR052899">
    <property type="entry name" value="Class-I_DAHP_synthase"/>
</dbReference>
<dbReference type="PANTHER" id="PTHR43018:SF1">
    <property type="entry name" value="PROTEIN AROA(G)"/>
    <property type="match status" value="1"/>
</dbReference>
<evidence type="ECO:0000256" key="1">
    <source>
        <dbReference type="ARBA" id="ARBA00012404"/>
    </source>
</evidence>
<dbReference type="InterPro" id="IPR013785">
    <property type="entry name" value="Aldolase_TIM"/>
</dbReference>
<dbReference type="InterPro" id="IPR002701">
    <property type="entry name" value="CM_II_prokaryot"/>
</dbReference>
<dbReference type="SUPFAM" id="SSF51569">
    <property type="entry name" value="Aldolase"/>
    <property type="match status" value="1"/>
</dbReference>
<dbReference type="EMBL" id="CP025704">
    <property type="protein sequence ID" value="AUN97175.1"/>
    <property type="molecule type" value="Genomic_DNA"/>
</dbReference>